<feature type="non-terminal residue" evidence="2">
    <location>
        <position position="85"/>
    </location>
</feature>
<accession>A0A392TER1</accession>
<feature type="region of interest" description="Disordered" evidence="1">
    <location>
        <begin position="1"/>
        <end position="23"/>
    </location>
</feature>
<keyword evidence="3" id="KW-1185">Reference proteome</keyword>
<reference evidence="2 3" key="1">
    <citation type="journal article" date="2018" name="Front. Plant Sci.">
        <title>Red Clover (Trifolium pratense) and Zigzag Clover (T. medium) - A Picture of Genomic Similarities and Differences.</title>
        <authorList>
            <person name="Dluhosova J."/>
            <person name="Istvanek J."/>
            <person name="Nedelnik J."/>
            <person name="Repkova J."/>
        </authorList>
    </citation>
    <scope>NUCLEOTIDE SEQUENCE [LARGE SCALE GENOMIC DNA]</scope>
    <source>
        <strain evidence="3">cv. 10/8</strain>
        <tissue evidence="2">Leaf</tissue>
    </source>
</reference>
<proteinExistence type="predicted"/>
<dbReference type="EMBL" id="LXQA010564542">
    <property type="protein sequence ID" value="MCI59488.1"/>
    <property type="molecule type" value="Genomic_DNA"/>
</dbReference>
<feature type="non-terminal residue" evidence="2">
    <location>
        <position position="1"/>
    </location>
</feature>
<dbReference type="AlphaFoldDB" id="A0A392TER1"/>
<organism evidence="2 3">
    <name type="scientific">Trifolium medium</name>
    <dbReference type="NCBI Taxonomy" id="97028"/>
    <lineage>
        <taxon>Eukaryota</taxon>
        <taxon>Viridiplantae</taxon>
        <taxon>Streptophyta</taxon>
        <taxon>Embryophyta</taxon>
        <taxon>Tracheophyta</taxon>
        <taxon>Spermatophyta</taxon>
        <taxon>Magnoliopsida</taxon>
        <taxon>eudicotyledons</taxon>
        <taxon>Gunneridae</taxon>
        <taxon>Pentapetalae</taxon>
        <taxon>rosids</taxon>
        <taxon>fabids</taxon>
        <taxon>Fabales</taxon>
        <taxon>Fabaceae</taxon>
        <taxon>Papilionoideae</taxon>
        <taxon>50 kb inversion clade</taxon>
        <taxon>NPAAA clade</taxon>
        <taxon>Hologalegina</taxon>
        <taxon>IRL clade</taxon>
        <taxon>Trifolieae</taxon>
        <taxon>Trifolium</taxon>
    </lineage>
</organism>
<evidence type="ECO:0000313" key="3">
    <source>
        <dbReference type="Proteomes" id="UP000265520"/>
    </source>
</evidence>
<feature type="compositionally biased region" description="Basic and acidic residues" evidence="1">
    <location>
        <begin position="1"/>
        <end position="10"/>
    </location>
</feature>
<comment type="caution">
    <text evidence="2">The sequence shown here is derived from an EMBL/GenBank/DDBJ whole genome shotgun (WGS) entry which is preliminary data.</text>
</comment>
<name>A0A392TER1_9FABA</name>
<evidence type="ECO:0000256" key="1">
    <source>
        <dbReference type="SAM" id="MobiDB-lite"/>
    </source>
</evidence>
<dbReference type="Proteomes" id="UP000265520">
    <property type="component" value="Unassembled WGS sequence"/>
</dbReference>
<sequence>RRQSHGDRRQEKHARHDRRQVRDARCSFHGARQPSCFVGDDHVVEAGHGSKLDYHDQHLVLLDERITDMADNAGVEDGNLGTEFK</sequence>
<protein>
    <submittedName>
        <fullName evidence="2">Uncharacterized protein</fullName>
    </submittedName>
</protein>
<evidence type="ECO:0000313" key="2">
    <source>
        <dbReference type="EMBL" id="MCI59488.1"/>
    </source>
</evidence>